<keyword evidence="4" id="KW-0406">Ion transport</keyword>
<comment type="caution">
    <text evidence="5">The sequence shown here is derived from an EMBL/GenBank/DDBJ whole genome shotgun (WGS) entry which is preliminary data.</text>
</comment>
<reference evidence="5 6" key="1">
    <citation type="submission" date="2019-12" db="EMBL/GenBank/DDBJ databases">
        <title>Draft genome sequence of the ascomycete Xylaria multiplex DSM 110363.</title>
        <authorList>
            <person name="Buettner E."/>
            <person name="Kellner H."/>
        </authorList>
    </citation>
    <scope>NUCLEOTIDE SEQUENCE [LARGE SCALE GENOMIC DNA]</scope>
    <source>
        <strain evidence="5 6">DSM 110363</strain>
    </source>
</reference>
<dbReference type="AlphaFoldDB" id="A0A7C8IR92"/>
<dbReference type="GO" id="GO:0005375">
    <property type="term" value="F:copper ion transmembrane transporter activity"/>
    <property type="evidence" value="ECO:0007669"/>
    <property type="project" value="UniProtKB-UniRule"/>
</dbReference>
<dbReference type="InParanoid" id="A0A7C8IR92"/>
<feature type="transmembrane region" description="Helical" evidence="4">
    <location>
        <begin position="147"/>
        <end position="164"/>
    </location>
</feature>
<proteinExistence type="inferred from homology"/>
<feature type="transmembrane region" description="Helical" evidence="4">
    <location>
        <begin position="170"/>
        <end position="186"/>
    </location>
</feature>
<sequence length="199" mass="22388">MLFTWETTNLCIVFRQWHVTGSASLVFSLLAIVAICAGYEALREGTRRYELWLSNQEVAHKNGEQKRRGGPYLLEKKKKRTLIIDALLRSARDARAHREDGYQDDEPTHEREQVAETTPFLGIERIGGGVGGSSESSISQRARILKAVLYGLQNFYAFMIMLLFMTYNGYVMIAVAVGAGLGYYLFGSHTRATKETACH</sequence>
<keyword evidence="1 4" id="KW-0812">Transmembrane</keyword>
<keyword evidence="4" id="KW-0813">Transport</keyword>
<keyword evidence="4" id="KW-0186">Copper</keyword>
<keyword evidence="2 4" id="KW-1133">Transmembrane helix</keyword>
<feature type="transmembrane region" description="Helical" evidence="4">
    <location>
        <begin position="23"/>
        <end position="42"/>
    </location>
</feature>
<organism evidence="5 6">
    <name type="scientific">Xylaria multiplex</name>
    <dbReference type="NCBI Taxonomy" id="323545"/>
    <lineage>
        <taxon>Eukaryota</taxon>
        <taxon>Fungi</taxon>
        <taxon>Dikarya</taxon>
        <taxon>Ascomycota</taxon>
        <taxon>Pezizomycotina</taxon>
        <taxon>Sordariomycetes</taxon>
        <taxon>Xylariomycetidae</taxon>
        <taxon>Xylariales</taxon>
        <taxon>Xylariaceae</taxon>
        <taxon>Xylaria</taxon>
    </lineage>
</organism>
<dbReference type="PANTHER" id="PTHR12483">
    <property type="entry name" value="SOLUTE CARRIER FAMILY 31 COPPER TRANSPORTERS"/>
    <property type="match status" value="1"/>
</dbReference>
<comment type="similarity">
    <text evidence="4">Belongs to the copper transporter (Ctr) (TC 1.A.56) family. SLC31A subfamily.</text>
</comment>
<dbReference type="Proteomes" id="UP000481858">
    <property type="component" value="Unassembled WGS sequence"/>
</dbReference>
<evidence type="ECO:0000256" key="3">
    <source>
        <dbReference type="ARBA" id="ARBA00023136"/>
    </source>
</evidence>
<evidence type="ECO:0000256" key="1">
    <source>
        <dbReference type="ARBA" id="ARBA00022692"/>
    </source>
</evidence>
<evidence type="ECO:0000313" key="6">
    <source>
        <dbReference type="Proteomes" id="UP000481858"/>
    </source>
</evidence>
<dbReference type="PANTHER" id="PTHR12483:SF115">
    <property type="entry name" value="COPPER TRANSPORT PROTEIN"/>
    <property type="match status" value="1"/>
</dbReference>
<gene>
    <name evidence="5" type="ORF">GQX73_g5321</name>
</gene>
<dbReference type="FunCoup" id="A0A7C8IR92">
    <property type="interactions" value="476"/>
</dbReference>
<keyword evidence="3 4" id="KW-0472">Membrane</keyword>
<evidence type="ECO:0000313" key="5">
    <source>
        <dbReference type="EMBL" id="KAF2968238.1"/>
    </source>
</evidence>
<dbReference type="OrthoDB" id="161814at2759"/>
<evidence type="ECO:0000256" key="4">
    <source>
        <dbReference type="RuleBase" id="RU367022"/>
    </source>
</evidence>
<comment type="subcellular location">
    <subcellularLocation>
        <location evidence="4">Membrane</location>
        <topology evidence="4">Multi-pass membrane protein</topology>
    </subcellularLocation>
</comment>
<dbReference type="Pfam" id="PF04145">
    <property type="entry name" value="Ctr"/>
    <property type="match status" value="1"/>
</dbReference>
<dbReference type="InterPro" id="IPR007274">
    <property type="entry name" value="Cop_transporter"/>
</dbReference>
<name>A0A7C8IR92_9PEZI</name>
<protein>
    <recommendedName>
        <fullName evidence="4">Copper transport protein</fullName>
    </recommendedName>
</protein>
<evidence type="ECO:0000256" key="2">
    <source>
        <dbReference type="ARBA" id="ARBA00022989"/>
    </source>
</evidence>
<keyword evidence="6" id="KW-1185">Reference proteome</keyword>
<accession>A0A7C8IR92</accession>
<dbReference type="EMBL" id="WUBL01000054">
    <property type="protein sequence ID" value="KAF2968238.1"/>
    <property type="molecule type" value="Genomic_DNA"/>
</dbReference>
<dbReference type="GO" id="GO:0016020">
    <property type="term" value="C:membrane"/>
    <property type="evidence" value="ECO:0007669"/>
    <property type="project" value="UniProtKB-SubCell"/>
</dbReference>
<keyword evidence="4" id="KW-0187">Copper transport</keyword>